<evidence type="ECO:0000256" key="10">
    <source>
        <dbReference type="ARBA" id="ARBA00022692"/>
    </source>
</evidence>
<keyword evidence="7" id="KW-0645">Protease</keyword>
<dbReference type="Pfam" id="PF00905">
    <property type="entry name" value="Transpeptidase"/>
    <property type="match status" value="1"/>
</dbReference>
<evidence type="ECO:0000256" key="14">
    <source>
        <dbReference type="ARBA" id="ARBA00022989"/>
    </source>
</evidence>
<comment type="catalytic activity">
    <reaction evidence="18">
        <text>Preferential cleavage: (Ac)2-L-Lys-D-Ala-|-D-Ala. Also transpeptidation of peptidyl-alanyl moieties that are N-acyl substituents of D-alanine.</text>
        <dbReference type="EC" id="3.4.16.4"/>
    </reaction>
</comment>
<gene>
    <name evidence="25" type="ORF">SAMN02745166_03232</name>
</gene>
<comment type="pathway">
    <text evidence="20">Glycan biosynthesis.</text>
</comment>
<evidence type="ECO:0000256" key="16">
    <source>
        <dbReference type="ARBA" id="ARBA00023268"/>
    </source>
</evidence>
<protein>
    <submittedName>
        <fullName evidence="25">Penicillin-binding protein 1A</fullName>
    </submittedName>
</protein>
<dbReference type="InterPro" id="IPR036950">
    <property type="entry name" value="PBP_transglycosylase"/>
</dbReference>
<evidence type="ECO:0000256" key="3">
    <source>
        <dbReference type="ARBA" id="ARBA00007090"/>
    </source>
</evidence>
<feature type="domain" description="Glycosyl transferase family 51" evidence="24">
    <location>
        <begin position="82"/>
        <end position="255"/>
    </location>
</feature>
<dbReference type="GO" id="GO:0071555">
    <property type="term" value="P:cell wall organization"/>
    <property type="evidence" value="ECO:0007669"/>
    <property type="project" value="UniProtKB-KW"/>
</dbReference>
<keyword evidence="12" id="KW-0133">Cell shape</keyword>
<dbReference type="GO" id="GO:0008955">
    <property type="term" value="F:peptidoglycan glycosyltransferase activity"/>
    <property type="evidence" value="ECO:0007669"/>
    <property type="project" value="UniProtKB-EC"/>
</dbReference>
<feature type="compositionally biased region" description="Pro residues" evidence="21">
    <location>
        <begin position="832"/>
        <end position="841"/>
    </location>
</feature>
<dbReference type="STRING" id="48467.SAMN02745166_03232"/>
<proteinExistence type="inferred from homology"/>
<feature type="region of interest" description="Disordered" evidence="21">
    <location>
        <begin position="815"/>
        <end position="841"/>
    </location>
</feature>
<comment type="catalytic activity">
    <reaction evidence="19">
        <text>[GlcNAc-(1-&gt;4)-Mur2Ac(oyl-L-Ala-gamma-D-Glu-L-Lys-D-Ala-D-Ala)](n)-di-trans,octa-cis-undecaprenyl diphosphate + beta-D-GlcNAc-(1-&gt;4)-Mur2Ac(oyl-L-Ala-gamma-D-Glu-L-Lys-D-Ala-D-Ala)-di-trans,octa-cis-undecaprenyl diphosphate = [GlcNAc-(1-&gt;4)-Mur2Ac(oyl-L-Ala-gamma-D-Glu-L-Lys-D-Ala-D-Ala)](n+1)-di-trans,octa-cis-undecaprenyl diphosphate + di-trans,octa-cis-undecaprenyl diphosphate + H(+)</text>
        <dbReference type="Rhea" id="RHEA:23708"/>
        <dbReference type="Rhea" id="RHEA-COMP:9602"/>
        <dbReference type="Rhea" id="RHEA-COMP:9603"/>
        <dbReference type="ChEBI" id="CHEBI:15378"/>
        <dbReference type="ChEBI" id="CHEBI:58405"/>
        <dbReference type="ChEBI" id="CHEBI:60033"/>
        <dbReference type="ChEBI" id="CHEBI:78435"/>
        <dbReference type="EC" id="2.4.99.28"/>
    </reaction>
</comment>
<comment type="subcellular location">
    <subcellularLocation>
        <location evidence="1">Cell membrane</location>
    </subcellularLocation>
</comment>
<dbReference type="PANTHER" id="PTHR32282">
    <property type="entry name" value="BINDING PROTEIN TRANSPEPTIDASE, PUTATIVE-RELATED"/>
    <property type="match status" value="1"/>
</dbReference>
<evidence type="ECO:0000313" key="26">
    <source>
        <dbReference type="Proteomes" id="UP000190774"/>
    </source>
</evidence>
<evidence type="ECO:0000256" key="11">
    <source>
        <dbReference type="ARBA" id="ARBA00022801"/>
    </source>
</evidence>
<keyword evidence="8" id="KW-0328">Glycosyltransferase</keyword>
<keyword evidence="11" id="KW-0378">Hydrolase</keyword>
<dbReference type="EMBL" id="FUYE01000011">
    <property type="protein sequence ID" value="SKB00825.1"/>
    <property type="molecule type" value="Genomic_DNA"/>
</dbReference>
<keyword evidence="17" id="KW-0961">Cell wall biogenesis/degradation</keyword>
<evidence type="ECO:0000256" key="5">
    <source>
        <dbReference type="ARBA" id="ARBA00022475"/>
    </source>
</evidence>
<evidence type="ECO:0000256" key="15">
    <source>
        <dbReference type="ARBA" id="ARBA00023136"/>
    </source>
</evidence>
<organism evidence="25 26">
    <name type="scientific">Prosthecobacter debontii</name>
    <dbReference type="NCBI Taxonomy" id="48467"/>
    <lineage>
        <taxon>Bacteria</taxon>
        <taxon>Pseudomonadati</taxon>
        <taxon>Verrucomicrobiota</taxon>
        <taxon>Verrucomicrobiia</taxon>
        <taxon>Verrucomicrobiales</taxon>
        <taxon>Verrucomicrobiaceae</taxon>
        <taxon>Prosthecobacter</taxon>
    </lineage>
</organism>
<dbReference type="Proteomes" id="UP000190774">
    <property type="component" value="Unassembled WGS sequence"/>
</dbReference>
<dbReference type="SUPFAM" id="SSF53955">
    <property type="entry name" value="Lysozyme-like"/>
    <property type="match status" value="1"/>
</dbReference>
<feature type="domain" description="Penicillin-binding protein transpeptidase" evidence="23">
    <location>
        <begin position="379"/>
        <end position="641"/>
    </location>
</feature>
<evidence type="ECO:0000256" key="20">
    <source>
        <dbReference type="ARBA" id="ARBA00060592"/>
    </source>
</evidence>
<dbReference type="FunFam" id="1.10.3810.10:FF:000003">
    <property type="entry name" value="Penicillin-binding protein 1a"/>
    <property type="match status" value="1"/>
</dbReference>
<evidence type="ECO:0000256" key="8">
    <source>
        <dbReference type="ARBA" id="ARBA00022676"/>
    </source>
</evidence>
<evidence type="ECO:0000313" key="25">
    <source>
        <dbReference type="EMBL" id="SKB00825.1"/>
    </source>
</evidence>
<dbReference type="AlphaFoldDB" id="A0A1T4YHY2"/>
<evidence type="ECO:0000256" key="2">
    <source>
        <dbReference type="ARBA" id="ARBA00004752"/>
    </source>
</evidence>
<evidence type="ECO:0000256" key="21">
    <source>
        <dbReference type="SAM" id="MobiDB-lite"/>
    </source>
</evidence>
<dbReference type="InterPro" id="IPR012338">
    <property type="entry name" value="Beta-lactam/transpept-like"/>
</dbReference>
<keyword evidence="9" id="KW-0808">Transferase</keyword>
<evidence type="ECO:0000256" key="18">
    <source>
        <dbReference type="ARBA" id="ARBA00034000"/>
    </source>
</evidence>
<dbReference type="GO" id="GO:0008658">
    <property type="term" value="F:penicillin binding"/>
    <property type="evidence" value="ECO:0007669"/>
    <property type="project" value="InterPro"/>
</dbReference>
<dbReference type="SUPFAM" id="SSF56601">
    <property type="entry name" value="beta-lactamase/transpeptidase-like"/>
    <property type="match status" value="1"/>
</dbReference>
<dbReference type="GO" id="GO:0005886">
    <property type="term" value="C:plasma membrane"/>
    <property type="evidence" value="ECO:0007669"/>
    <property type="project" value="UniProtKB-SubCell"/>
</dbReference>
<keyword evidence="26" id="KW-1185">Reference proteome</keyword>
<evidence type="ECO:0000256" key="1">
    <source>
        <dbReference type="ARBA" id="ARBA00004236"/>
    </source>
</evidence>
<keyword evidence="6" id="KW-0121">Carboxypeptidase</keyword>
<keyword evidence="5" id="KW-1003">Cell membrane</keyword>
<dbReference type="GO" id="GO:0008360">
    <property type="term" value="P:regulation of cell shape"/>
    <property type="evidence" value="ECO:0007669"/>
    <property type="project" value="UniProtKB-KW"/>
</dbReference>
<keyword evidence="14 22" id="KW-1133">Transmembrane helix</keyword>
<dbReference type="InterPro" id="IPR050396">
    <property type="entry name" value="Glycosyltr_51/Transpeptidase"/>
</dbReference>
<dbReference type="Pfam" id="PF00912">
    <property type="entry name" value="Transgly"/>
    <property type="match status" value="1"/>
</dbReference>
<evidence type="ECO:0000256" key="17">
    <source>
        <dbReference type="ARBA" id="ARBA00023316"/>
    </source>
</evidence>
<keyword evidence="15 22" id="KW-0472">Membrane</keyword>
<dbReference type="OrthoDB" id="9766909at2"/>
<accession>A0A1T4YHY2</accession>
<evidence type="ECO:0000256" key="4">
    <source>
        <dbReference type="ARBA" id="ARBA00007739"/>
    </source>
</evidence>
<dbReference type="Gene3D" id="3.40.710.10">
    <property type="entry name" value="DD-peptidase/beta-lactamase superfamily"/>
    <property type="match status" value="1"/>
</dbReference>
<name>A0A1T4YHY2_9BACT</name>
<dbReference type="GO" id="GO:0030288">
    <property type="term" value="C:outer membrane-bounded periplasmic space"/>
    <property type="evidence" value="ECO:0007669"/>
    <property type="project" value="TreeGrafter"/>
</dbReference>
<evidence type="ECO:0000256" key="6">
    <source>
        <dbReference type="ARBA" id="ARBA00022645"/>
    </source>
</evidence>
<feature type="transmembrane region" description="Helical" evidence="22">
    <location>
        <begin position="29"/>
        <end position="51"/>
    </location>
</feature>
<comment type="pathway">
    <text evidence="2">Cell wall biogenesis; peptidoglycan biosynthesis.</text>
</comment>
<evidence type="ECO:0000256" key="12">
    <source>
        <dbReference type="ARBA" id="ARBA00022960"/>
    </source>
</evidence>
<comment type="similarity">
    <text evidence="3">In the C-terminal section; belongs to the transpeptidase family.</text>
</comment>
<keyword evidence="16" id="KW-0511">Multifunctional enzyme</keyword>
<dbReference type="GO" id="GO:0009252">
    <property type="term" value="P:peptidoglycan biosynthetic process"/>
    <property type="evidence" value="ECO:0007669"/>
    <property type="project" value="UniProtKB-KW"/>
</dbReference>
<keyword evidence="10 22" id="KW-0812">Transmembrane</keyword>
<dbReference type="Gene3D" id="1.10.3810.10">
    <property type="entry name" value="Biosynthetic peptidoglycan transglycosylase-like"/>
    <property type="match status" value="1"/>
</dbReference>
<dbReference type="PANTHER" id="PTHR32282:SF11">
    <property type="entry name" value="PENICILLIN-BINDING PROTEIN 1B"/>
    <property type="match status" value="1"/>
</dbReference>
<evidence type="ECO:0000259" key="24">
    <source>
        <dbReference type="Pfam" id="PF00912"/>
    </source>
</evidence>
<reference evidence="26" key="1">
    <citation type="submission" date="2017-02" db="EMBL/GenBank/DDBJ databases">
        <authorList>
            <person name="Varghese N."/>
            <person name="Submissions S."/>
        </authorList>
    </citation>
    <scope>NUCLEOTIDE SEQUENCE [LARGE SCALE GENOMIC DNA]</scope>
    <source>
        <strain evidence="26">ATCC 700200</strain>
    </source>
</reference>
<evidence type="ECO:0000256" key="19">
    <source>
        <dbReference type="ARBA" id="ARBA00049902"/>
    </source>
</evidence>
<dbReference type="InterPro" id="IPR001264">
    <property type="entry name" value="Glyco_trans_51"/>
</dbReference>
<evidence type="ECO:0000256" key="7">
    <source>
        <dbReference type="ARBA" id="ARBA00022670"/>
    </source>
</evidence>
<comment type="similarity">
    <text evidence="4">In the N-terminal section; belongs to the glycosyltransferase 51 family.</text>
</comment>
<dbReference type="GO" id="GO:0009002">
    <property type="term" value="F:serine-type D-Ala-D-Ala carboxypeptidase activity"/>
    <property type="evidence" value="ECO:0007669"/>
    <property type="project" value="UniProtKB-EC"/>
</dbReference>
<dbReference type="InterPro" id="IPR023346">
    <property type="entry name" value="Lysozyme-like_dom_sf"/>
</dbReference>
<evidence type="ECO:0000256" key="22">
    <source>
        <dbReference type="SAM" id="Phobius"/>
    </source>
</evidence>
<sequence>MFGKDLETQPQTNWRGVSGLKTPFYRKTWFSALMALIILAGVAALGAYAIIVAPLKAKAETYDLTEIRKLEAASIIYDRNGDELSRIYVLNRTPVPIKDVPQHFIDALTAQEDSRFFSHDGVDYIGLIRAVYLNFRAGEVTQGASTITQQLARQTFGLMEKSYKRKIMEAFVAQRIERQYSKPEILELYLNRIFFGRNFYGIQAAALGYFGKDARDLTVEEAATIAGLIKSPNNIEPIRHPKRAIKERNYVLDRMVIEGSLSRDDAESLKLKPMVTAPQSSDPRLSYAFDKVRQEVVALLGEERAAIGGFQIYTSIDKDLQRAAETAMKKRLAEVETRPNYPHQTYTQFRGILTDWRSKINKHELPADTPRPLPEYLQGAAIVMDNSDGSILAMVGGRDFIDSQYNRATDGLRPVGTAFTPFVYAAAFSKPGYFPMTPLADEPLSNQRIMIGGFTGILGEWGMEVDDPKWSRQPISSREALVGSHNSATVRLGERVALEGGRLKQDFKDFVKRAGIGTELRDYPSSFLGASEARLDEMCLAYSCFPTQGKRPAKQHLIQRITDFRGKTVYQLDEKTLQPVRAMDEIAAYQVHTCLSEALHRGTGAPSIEYGLGDFPAGGKTGTHYEFKDLWFLGYTSSVTCGVWVGFDKQKTIYPGAFSNKVALPIWTDIINASTKGRTPQEIDPPESADRVEICRVSGLRATDYCYDKVKGPDGVERSVRSTYYEYLRPGTSYNTTCPIHTGEGLPADLAAFHRAIVQNANTAMMADANKYVNIEPVHLQDPIILGDDPYNSEKPVLRARPVNDDGTPILRAVPVDVGEGDPTEQPIIQLKPPPPMKIEL</sequence>
<evidence type="ECO:0000256" key="13">
    <source>
        <dbReference type="ARBA" id="ARBA00022984"/>
    </source>
</evidence>
<evidence type="ECO:0000259" key="23">
    <source>
        <dbReference type="Pfam" id="PF00905"/>
    </source>
</evidence>
<dbReference type="InterPro" id="IPR001460">
    <property type="entry name" value="PCN-bd_Tpept"/>
</dbReference>
<dbReference type="GO" id="GO:0006508">
    <property type="term" value="P:proteolysis"/>
    <property type="evidence" value="ECO:0007669"/>
    <property type="project" value="UniProtKB-KW"/>
</dbReference>
<evidence type="ECO:0000256" key="9">
    <source>
        <dbReference type="ARBA" id="ARBA00022679"/>
    </source>
</evidence>
<keyword evidence="13" id="KW-0573">Peptidoglycan synthesis</keyword>